<evidence type="ECO:0008006" key="3">
    <source>
        <dbReference type="Google" id="ProtNLM"/>
    </source>
</evidence>
<dbReference type="Pfam" id="PF12953">
    <property type="entry name" value="DUF3842"/>
    <property type="match status" value="1"/>
</dbReference>
<dbReference type="AlphaFoldDB" id="A0A1W2EJS9"/>
<protein>
    <recommendedName>
        <fullName evidence="3">DUF3842 family protein</fullName>
    </recommendedName>
</protein>
<proteinExistence type="predicted"/>
<dbReference type="InterPro" id="IPR024208">
    <property type="entry name" value="DUF3842"/>
</dbReference>
<dbReference type="OrthoDB" id="9797117at2"/>
<reference evidence="1 2" key="1">
    <citation type="submission" date="2017-04" db="EMBL/GenBank/DDBJ databases">
        <authorList>
            <person name="Afonso C.L."/>
            <person name="Miller P.J."/>
            <person name="Scott M.A."/>
            <person name="Spackman E."/>
            <person name="Goraichik I."/>
            <person name="Dimitrov K.M."/>
            <person name="Suarez D.L."/>
            <person name="Swayne D.E."/>
        </authorList>
    </citation>
    <scope>NUCLEOTIDE SEQUENCE [LARGE SCALE GENOMIC DNA]</scope>
    <source>
        <strain evidence="1 2">DSM 5090</strain>
    </source>
</reference>
<evidence type="ECO:0000313" key="2">
    <source>
        <dbReference type="Proteomes" id="UP000192738"/>
    </source>
</evidence>
<accession>A0A1W2EJS9</accession>
<organism evidence="1 2">
    <name type="scientific">Sporomusa malonica</name>
    <dbReference type="NCBI Taxonomy" id="112901"/>
    <lineage>
        <taxon>Bacteria</taxon>
        <taxon>Bacillati</taxon>
        <taxon>Bacillota</taxon>
        <taxon>Negativicutes</taxon>
        <taxon>Selenomonadales</taxon>
        <taxon>Sporomusaceae</taxon>
        <taxon>Sporomusa</taxon>
    </lineage>
</organism>
<dbReference type="RefSeq" id="WP_084577956.1">
    <property type="nucleotide sequence ID" value="NZ_CP155572.1"/>
</dbReference>
<keyword evidence="2" id="KW-1185">Reference proteome</keyword>
<sequence>MLIAVIDGMGGGLGVQLVTQLSAQLGQKADIIALGTNALATNNMVRAGAMRGATGENAVVVSIRKVDVVVGPIGIIIPNSLMGEITPKIAETIASADAYKVLVPVNQHHFDIVGLENRPLVVSIKEAVLKVSELVQGRSWG</sequence>
<evidence type="ECO:0000313" key="1">
    <source>
        <dbReference type="EMBL" id="SMD10001.1"/>
    </source>
</evidence>
<gene>
    <name evidence="1" type="ORF">SAMN04488500_12551</name>
</gene>
<dbReference type="STRING" id="112901.SAMN04488500_12551"/>
<dbReference type="EMBL" id="FWXI01000025">
    <property type="protein sequence ID" value="SMD10001.1"/>
    <property type="molecule type" value="Genomic_DNA"/>
</dbReference>
<dbReference type="Proteomes" id="UP000192738">
    <property type="component" value="Unassembled WGS sequence"/>
</dbReference>
<name>A0A1W2EJS9_9FIRM</name>